<name>A0A6J7RG00_9ZZZZ</name>
<dbReference type="EMBL" id="CAFBOZ010000402">
    <property type="protein sequence ID" value="CAB5027677.1"/>
    <property type="molecule type" value="Genomic_DNA"/>
</dbReference>
<feature type="region of interest" description="Disordered" evidence="1">
    <location>
        <begin position="59"/>
        <end position="84"/>
    </location>
</feature>
<proteinExistence type="predicted"/>
<sequence>MPQFTVGVDVIDGRDIRARNTQGTSVEAKATLQQVAPEAHTSAVANGEEQILLHQRDDEVATPEAGLGGGGHRLPVNGEGGEPR</sequence>
<evidence type="ECO:0000256" key="1">
    <source>
        <dbReference type="SAM" id="MobiDB-lite"/>
    </source>
</evidence>
<gene>
    <name evidence="2" type="ORF">UFOPK3992_02110</name>
</gene>
<protein>
    <submittedName>
        <fullName evidence="2">Unannotated protein</fullName>
    </submittedName>
</protein>
<dbReference type="AlphaFoldDB" id="A0A6J7RG00"/>
<accession>A0A6J7RG00</accession>
<reference evidence="2" key="1">
    <citation type="submission" date="2020-05" db="EMBL/GenBank/DDBJ databases">
        <authorList>
            <person name="Chiriac C."/>
            <person name="Salcher M."/>
            <person name="Ghai R."/>
            <person name="Kavagutti S V."/>
        </authorList>
    </citation>
    <scope>NUCLEOTIDE SEQUENCE</scope>
</reference>
<evidence type="ECO:0000313" key="2">
    <source>
        <dbReference type="EMBL" id="CAB5027677.1"/>
    </source>
</evidence>
<organism evidence="2">
    <name type="scientific">freshwater metagenome</name>
    <dbReference type="NCBI Taxonomy" id="449393"/>
    <lineage>
        <taxon>unclassified sequences</taxon>
        <taxon>metagenomes</taxon>
        <taxon>ecological metagenomes</taxon>
    </lineage>
</organism>